<comment type="caution">
    <text evidence="2">The sequence shown here is derived from an EMBL/GenBank/DDBJ whole genome shotgun (WGS) entry which is preliminary data.</text>
</comment>
<gene>
    <name evidence="2" type="ORF">CFT61_06330</name>
</gene>
<organism evidence="2 3">
    <name type="scientific">Segatella copri</name>
    <dbReference type="NCBI Taxonomy" id="165179"/>
    <lineage>
        <taxon>Bacteria</taxon>
        <taxon>Pseudomonadati</taxon>
        <taxon>Bacteroidota</taxon>
        <taxon>Bacteroidia</taxon>
        <taxon>Bacteroidales</taxon>
        <taxon>Prevotellaceae</taxon>
        <taxon>Segatella</taxon>
    </lineage>
</organism>
<evidence type="ECO:0000313" key="3">
    <source>
        <dbReference type="Proteomes" id="UP000215155"/>
    </source>
</evidence>
<dbReference type="InterPro" id="IPR002559">
    <property type="entry name" value="Transposase_11"/>
</dbReference>
<evidence type="ECO:0000313" key="2">
    <source>
        <dbReference type="EMBL" id="OXL44254.1"/>
    </source>
</evidence>
<dbReference type="Proteomes" id="UP000215155">
    <property type="component" value="Unassembled WGS sequence"/>
</dbReference>
<dbReference type="GO" id="GO:0004803">
    <property type="term" value="F:transposase activity"/>
    <property type="evidence" value="ECO:0007669"/>
    <property type="project" value="InterPro"/>
</dbReference>
<feature type="domain" description="Transposase IS4-like" evidence="1">
    <location>
        <begin position="20"/>
        <end position="107"/>
    </location>
</feature>
<proteinExistence type="predicted"/>
<protein>
    <recommendedName>
        <fullName evidence="1">Transposase IS4-like domain-containing protein</fullName>
    </recommendedName>
</protein>
<dbReference type="RefSeq" id="WP_089543618.1">
    <property type="nucleotide sequence ID" value="NZ_NMPZ01000008.1"/>
</dbReference>
<reference evidence="2 3" key="1">
    <citation type="submission" date="2017-07" db="EMBL/GenBank/DDBJ databases">
        <title>Draft genome sequence of Prevotella copri isolated from the gut of healthy adult Indian.</title>
        <authorList>
            <person name="Das B."/>
            <person name="Bag S."/>
            <person name="Ghosh T.S."/>
        </authorList>
    </citation>
    <scope>NUCLEOTIDE SEQUENCE [LARGE SCALE GENOMIC DNA]</scope>
    <source>
        <strain evidence="2 3">Indica</strain>
    </source>
</reference>
<dbReference type="PANTHER" id="PTHR33408">
    <property type="entry name" value="TRANSPOSASE"/>
    <property type="match status" value="1"/>
</dbReference>
<dbReference type="GO" id="GO:0006313">
    <property type="term" value="P:DNA transposition"/>
    <property type="evidence" value="ECO:0007669"/>
    <property type="project" value="InterPro"/>
</dbReference>
<evidence type="ECO:0000259" key="1">
    <source>
        <dbReference type="Pfam" id="PF01609"/>
    </source>
</evidence>
<dbReference type="AlphaFoldDB" id="A0AA91TK78"/>
<dbReference type="EMBL" id="NMPZ01000008">
    <property type="protein sequence ID" value="OXL44254.1"/>
    <property type="molecule type" value="Genomic_DNA"/>
</dbReference>
<accession>A0AA91TK78</accession>
<sequence>MREYESSLEILGNRNSFSKTDNDATFMRLKEDAMNNGQTKPAYNLQIATENQYITNFDLYSNPTDTLTFKPFMQKFKWRHGRQPKTVTADSGYGSLENYEFIEEEDMVGYVKYNWFHKEQHRPFKEDAFNQANLYYNKEENYLVFLWGNIWKNVGSDRLRVTPDMFPS</sequence>
<dbReference type="Pfam" id="PF01609">
    <property type="entry name" value="DDE_Tnp_1"/>
    <property type="match status" value="1"/>
</dbReference>
<dbReference type="GO" id="GO:0003677">
    <property type="term" value="F:DNA binding"/>
    <property type="evidence" value="ECO:0007669"/>
    <property type="project" value="InterPro"/>
</dbReference>
<name>A0AA91TK78_9BACT</name>
<dbReference type="PANTHER" id="PTHR33408:SF2">
    <property type="entry name" value="TRANSPOSASE DDE DOMAIN-CONTAINING PROTEIN"/>
    <property type="match status" value="1"/>
</dbReference>